<evidence type="ECO:0000313" key="5">
    <source>
        <dbReference type="EMBL" id="RGT55812.1"/>
    </source>
</evidence>
<evidence type="ECO:0000256" key="4">
    <source>
        <dbReference type="ARBA" id="ARBA00023315"/>
    </source>
</evidence>
<dbReference type="EMBL" id="QRPE01000019">
    <property type="protein sequence ID" value="RHL91063.1"/>
    <property type="molecule type" value="Genomic_DNA"/>
</dbReference>
<dbReference type="RefSeq" id="WP_115503400.1">
    <property type="nucleotide sequence ID" value="NZ_CABMMK010000006.1"/>
</dbReference>
<keyword evidence="2 6" id="KW-0808">Transferase</keyword>
<evidence type="ECO:0000313" key="6">
    <source>
        <dbReference type="EMBL" id="RHL91063.1"/>
    </source>
</evidence>
<dbReference type="PROSITE" id="PS00101">
    <property type="entry name" value="HEXAPEP_TRANSFERASES"/>
    <property type="match status" value="1"/>
</dbReference>
<comment type="caution">
    <text evidence="6">The sequence shown here is derived from an EMBL/GenBank/DDBJ whole genome shotgun (WGS) entry which is preliminary data.</text>
</comment>
<accession>A0A415N6P4</accession>
<protein>
    <submittedName>
        <fullName evidence="6">Sugar O-acetyltransferase</fullName>
    </submittedName>
</protein>
<dbReference type="Gene3D" id="2.160.10.10">
    <property type="entry name" value="Hexapeptide repeat proteins"/>
    <property type="match status" value="1"/>
</dbReference>
<dbReference type="EMBL" id="QRWT01000003">
    <property type="protein sequence ID" value="RGT55812.1"/>
    <property type="molecule type" value="Genomic_DNA"/>
</dbReference>
<dbReference type="InterPro" id="IPR051159">
    <property type="entry name" value="Hexapeptide_acetyltransf"/>
</dbReference>
<dbReference type="Pfam" id="PF00132">
    <property type="entry name" value="Hexapep"/>
    <property type="match status" value="1"/>
</dbReference>
<dbReference type="PANTHER" id="PTHR23416">
    <property type="entry name" value="SIALIC ACID SYNTHASE-RELATED"/>
    <property type="match status" value="1"/>
</dbReference>
<dbReference type="InterPro" id="IPR001451">
    <property type="entry name" value="Hexapep"/>
</dbReference>
<dbReference type="PANTHER" id="PTHR23416:SF23">
    <property type="entry name" value="ACETYLTRANSFERASE C18B11.09C-RELATED"/>
    <property type="match status" value="1"/>
</dbReference>
<proteinExistence type="inferred from homology"/>
<keyword evidence="3" id="KW-0677">Repeat</keyword>
<dbReference type="AlphaFoldDB" id="A0A415N6P4"/>
<evidence type="ECO:0000313" key="8">
    <source>
        <dbReference type="Proteomes" id="UP000285013"/>
    </source>
</evidence>
<dbReference type="Proteomes" id="UP000285013">
    <property type="component" value="Unassembled WGS sequence"/>
</dbReference>
<dbReference type="GO" id="GO:0008374">
    <property type="term" value="F:O-acyltransferase activity"/>
    <property type="evidence" value="ECO:0007669"/>
    <property type="project" value="TreeGrafter"/>
</dbReference>
<dbReference type="InterPro" id="IPR011004">
    <property type="entry name" value="Trimer_LpxA-like_sf"/>
</dbReference>
<name>A0A415N6P4_9BACE</name>
<reference evidence="7 8" key="1">
    <citation type="submission" date="2018-08" db="EMBL/GenBank/DDBJ databases">
        <title>A genome reference for cultivated species of the human gut microbiota.</title>
        <authorList>
            <person name="Zou Y."/>
            <person name="Xue W."/>
            <person name="Luo G."/>
        </authorList>
    </citation>
    <scope>NUCLEOTIDE SEQUENCE [LARGE SCALE GENOMIC DNA]</scope>
    <source>
        <strain evidence="5 7">AF19-10AC</strain>
        <strain evidence="6 8">AF36-16BH</strain>
    </source>
</reference>
<comment type="similarity">
    <text evidence="1">Belongs to the transferase hexapeptide repeat family.</text>
</comment>
<evidence type="ECO:0000313" key="7">
    <source>
        <dbReference type="Proteomes" id="UP000284772"/>
    </source>
</evidence>
<evidence type="ECO:0000256" key="2">
    <source>
        <dbReference type="ARBA" id="ARBA00022679"/>
    </source>
</evidence>
<evidence type="ECO:0000256" key="3">
    <source>
        <dbReference type="ARBA" id="ARBA00022737"/>
    </source>
</evidence>
<dbReference type="InterPro" id="IPR018357">
    <property type="entry name" value="Hexapep_transf_CS"/>
</dbReference>
<dbReference type="SUPFAM" id="SSF51161">
    <property type="entry name" value="Trimeric LpxA-like enzymes"/>
    <property type="match status" value="1"/>
</dbReference>
<organism evidence="6 8">
    <name type="scientific">Bacteroides intestinalis</name>
    <dbReference type="NCBI Taxonomy" id="329854"/>
    <lineage>
        <taxon>Bacteria</taxon>
        <taxon>Pseudomonadati</taxon>
        <taxon>Bacteroidota</taxon>
        <taxon>Bacteroidia</taxon>
        <taxon>Bacteroidales</taxon>
        <taxon>Bacteroidaceae</taxon>
        <taxon>Bacteroides</taxon>
    </lineage>
</organism>
<dbReference type="Proteomes" id="UP000284772">
    <property type="component" value="Unassembled WGS sequence"/>
</dbReference>
<sequence length="201" mass="21950">MNDIFAKDLSGEMVSPNEPGYDELITDIFDTMKTATEMNTGYHTPEVVHEYMGRILDKELDASTTVLPPLYIDYGKPVTIGKGCFIQQCCTFFGRGGITIGNEVFIGPKVNLITINHDVNPENRNATYGRPIVIEDKVWIGINSTILPGVKVGYGAIVGAGSVVTKDVPAMTIVAGNPARIIKKIFPNSVPTNSYLKKHFL</sequence>
<keyword evidence="4" id="KW-0012">Acyltransferase</keyword>
<evidence type="ECO:0000256" key="1">
    <source>
        <dbReference type="ARBA" id="ARBA00007274"/>
    </source>
</evidence>
<gene>
    <name evidence="5" type="ORF">DWX27_05700</name>
    <name evidence="6" type="ORF">DWZ95_15055</name>
</gene>